<keyword evidence="3" id="KW-1185">Reference proteome</keyword>
<protein>
    <recommendedName>
        <fullName evidence="1">Proteasome alpha-type subunits domain-containing protein</fullName>
    </recommendedName>
</protein>
<dbReference type="Gene3D" id="3.60.20.10">
    <property type="entry name" value="Glutamine Phosphoribosylpyrophosphate, subunit 1, domain 1"/>
    <property type="match status" value="1"/>
</dbReference>
<dbReference type="PROSITE" id="PS00388">
    <property type="entry name" value="PROTEASOME_ALPHA_1"/>
    <property type="match status" value="1"/>
</dbReference>
<dbReference type="SUPFAM" id="SSF56235">
    <property type="entry name" value="N-terminal nucleophile aminohydrolases (Ntn hydrolases)"/>
    <property type="match status" value="1"/>
</dbReference>
<dbReference type="SMART" id="SM00948">
    <property type="entry name" value="Proteasome_A_N"/>
    <property type="match status" value="1"/>
</dbReference>
<reference evidence="2" key="1">
    <citation type="submission" date="2019-08" db="EMBL/GenBank/DDBJ databases">
        <title>Phocoena sinus (Vaquita) genome, mPhoSin1, primary haplotype.</title>
        <authorList>
            <person name="Morin P."/>
            <person name="Mountcastle J."/>
            <person name="Fungtammasan C."/>
            <person name="Rhie A."/>
            <person name="Rojas-Bracho L."/>
            <person name="Smith C.R."/>
            <person name="Taylor B.L."/>
            <person name="Gulland F.M.D."/>
            <person name="Musser W."/>
            <person name="Houck M."/>
            <person name="Haase B."/>
            <person name="Paez S."/>
            <person name="Howe K."/>
            <person name="Torrance J."/>
            <person name="Formenti G."/>
            <person name="Phillippy A."/>
            <person name="Ryder O."/>
            <person name="Jarvis E.D."/>
            <person name="Fedrigo O."/>
        </authorList>
    </citation>
    <scope>NUCLEOTIDE SEQUENCE [LARGE SCALE GENOMIC DNA]</scope>
</reference>
<reference evidence="2" key="2">
    <citation type="submission" date="2025-08" db="UniProtKB">
        <authorList>
            <consortium name="Ensembl"/>
        </authorList>
    </citation>
    <scope>IDENTIFICATION</scope>
</reference>
<dbReference type="InterPro" id="IPR029055">
    <property type="entry name" value="Ntn_hydrolases_N"/>
</dbReference>
<reference evidence="2" key="3">
    <citation type="submission" date="2025-09" db="UniProtKB">
        <authorList>
            <consortium name="Ensembl"/>
        </authorList>
    </citation>
    <scope>IDENTIFICATION</scope>
</reference>
<evidence type="ECO:0000313" key="2">
    <source>
        <dbReference type="Ensembl" id="ENSPSNP00000008181.1"/>
    </source>
</evidence>
<dbReference type="Ensembl" id="ENSPSNT00000009267.1">
    <property type="protein sequence ID" value="ENSPSNP00000008181.1"/>
    <property type="gene ID" value="ENSPSNG00000006052.1"/>
</dbReference>
<name>A0A8C9BTL5_PHOSS</name>
<feature type="domain" description="Proteasome alpha-type subunits" evidence="1">
    <location>
        <begin position="8"/>
        <end position="30"/>
    </location>
</feature>
<accession>A0A8C9BTL5</accession>
<dbReference type="GeneTree" id="ENSGT00960000186989"/>
<evidence type="ECO:0000259" key="1">
    <source>
        <dbReference type="PROSITE" id="PS00388"/>
    </source>
</evidence>
<organism evidence="2 3">
    <name type="scientific">Phocoena sinus</name>
    <name type="common">Vaquita</name>
    <dbReference type="NCBI Taxonomy" id="42100"/>
    <lineage>
        <taxon>Eukaryota</taxon>
        <taxon>Metazoa</taxon>
        <taxon>Chordata</taxon>
        <taxon>Craniata</taxon>
        <taxon>Vertebrata</taxon>
        <taxon>Euteleostomi</taxon>
        <taxon>Mammalia</taxon>
        <taxon>Eutheria</taxon>
        <taxon>Laurasiatheria</taxon>
        <taxon>Artiodactyla</taxon>
        <taxon>Whippomorpha</taxon>
        <taxon>Cetacea</taxon>
        <taxon>Odontoceti</taxon>
        <taxon>Phocoenidae</taxon>
        <taxon>Phocoena</taxon>
    </lineage>
</organism>
<dbReference type="InterPro" id="IPR000426">
    <property type="entry name" value="Proteasome_asu_N"/>
</dbReference>
<dbReference type="GO" id="GO:0006511">
    <property type="term" value="P:ubiquitin-dependent protein catabolic process"/>
    <property type="evidence" value="ECO:0007669"/>
    <property type="project" value="InterPro"/>
</dbReference>
<dbReference type="Pfam" id="PF10584">
    <property type="entry name" value="Proteasome_A_N"/>
    <property type="match status" value="1"/>
</dbReference>
<dbReference type="GO" id="GO:0019773">
    <property type="term" value="C:proteasome core complex, alpha-subunit complex"/>
    <property type="evidence" value="ECO:0007669"/>
    <property type="project" value="InterPro"/>
</dbReference>
<sequence length="79" mass="8924">MSSIGTRYDLSASTFSPDGRVFQVEYAMKAVENSMTHRAFHMVLGAVPLAKPGKLRRQKLKSFRGKKRPAVMLLKKLQE</sequence>
<dbReference type="AlphaFoldDB" id="A0A8C9BTL5"/>
<evidence type="ECO:0000313" key="3">
    <source>
        <dbReference type="Proteomes" id="UP000694554"/>
    </source>
</evidence>
<proteinExistence type="predicted"/>
<dbReference type="Proteomes" id="UP000694554">
    <property type="component" value="Chromosome 10"/>
</dbReference>